<evidence type="ECO:0000256" key="1">
    <source>
        <dbReference type="SAM" id="MobiDB-lite"/>
    </source>
</evidence>
<dbReference type="AlphaFoldDB" id="A0A080LUF8"/>
<reference evidence="2 3" key="1">
    <citation type="submission" date="2014-02" db="EMBL/GenBank/DDBJ databases">
        <title>Expanding our view of genomic diversity in Candidatus Accumulibacter clades.</title>
        <authorList>
            <person name="Skennerton C.T."/>
            <person name="Barr J.J."/>
            <person name="Slater F.R."/>
            <person name="Bond P.L."/>
            <person name="Tyson G.W."/>
        </authorList>
    </citation>
    <scope>NUCLEOTIDE SEQUENCE [LARGE SCALE GENOMIC DNA]</scope>
    <source>
        <strain evidence="3">BA-91</strain>
    </source>
</reference>
<feature type="compositionally biased region" description="Basic and acidic residues" evidence="1">
    <location>
        <begin position="44"/>
        <end position="95"/>
    </location>
</feature>
<name>A0A080LUF8_9PROT</name>
<dbReference type="Proteomes" id="UP000020077">
    <property type="component" value="Unassembled WGS sequence"/>
</dbReference>
<comment type="caution">
    <text evidence="2">The sequence shown here is derived from an EMBL/GenBank/DDBJ whole genome shotgun (WGS) entry which is preliminary data.</text>
</comment>
<organism evidence="2 3">
    <name type="scientific">Candidatus Accumulibacter phosphatis</name>
    <dbReference type="NCBI Taxonomy" id="327160"/>
    <lineage>
        <taxon>Bacteria</taxon>
        <taxon>Pseudomonadati</taxon>
        <taxon>Pseudomonadota</taxon>
        <taxon>Betaproteobacteria</taxon>
        <taxon>Candidatus Accumulibacter</taxon>
    </lineage>
</organism>
<sequence>MTVFPVDPEQNGQRHAVGQNPRTTETHQRQRQTFGRQQAGIYAHVDERLHTKPDTDTLGDERRVQAIERDRLPANRKRTLDDQGEEENHGRHPDEAQFLSNDRQQEVRMRLGQVEQLLDACAEADAEQLAPPEGNQGMRKLVAATKGVRPGIHETKDAITPVR</sequence>
<accession>A0A080LUF8</accession>
<gene>
    <name evidence="2" type="ORF">AW09_003578</name>
</gene>
<evidence type="ECO:0000313" key="2">
    <source>
        <dbReference type="EMBL" id="KFB71290.1"/>
    </source>
</evidence>
<dbReference type="EMBL" id="JDVG02000566">
    <property type="protein sequence ID" value="KFB71290.1"/>
    <property type="molecule type" value="Genomic_DNA"/>
</dbReference>
<proteinExistence type="predicted"/>
<protein>
    <submittedName>
        <fullName evidence="2">Uncharacterized protein</fullName>
    </submittedName>
</protein>
<feature type="region of interest" description="Disordered" evidence="1">
    <location>
        <begin position="1"/>
        <end position="103"/>
    </location>
</feature>
<evidence type="ECO:0000313" key="3">
    <source>
        <dbReference type="Proteomes" id="UP000020077"/>
    </source>
</evidence>